<dbReference type="Gramene" id="OBART11G06790.1">
    <property type="protein sequence ID" value="OBART11G06790.1"/>
    <property type="gene ID" value="OBART11G06790"/>
</dbReference>
<accession>A0A0D3HJM3</accession>
<reference evidence="2" key="2">
    <citation type="submission" date="2015-03" db="UniProtKB">
        <authorList>
            <consortium name="EnsemblPlants"/>
        </authorList>
    </citation>
    <scope>IDENTIFICATION</scope>
</reference>
<keyword evidence="3" id="KW-1185">Reference proteome</keyword>
<dbReference type="EnsemblPlants" id="OBART11G06790.1">
    <property type="protein sequence ID" value="OBART11G06790.1"/>
    <property type="gene ID" value="OBART11G06790"/>
</dbReference>
<organism evidence="2">
    <name type="scientific">Oryza barthii</name>
    <dbReference type="NCBI Taxonomy" id="65489"/>
    <lineage>
        <taxon>Eukaryota</taxon>
        <taxon>Viridiplantae</taxon>
        <taxon>Streptophyta</taxon>
        <taxon>Embryophyta</taxon>
        <taxon>Tracheophyta</taxon>
        <taxon>Spermatophyta</taxon>
        <taxon>Magnoliopsida</taxon>
        <taxon>Liliopsida</taxon>
        <taxon>Poales</taxon>
        <taxon>Poaceae</taxon>
        <taxon>BOP clade</taxon>
        <taxon>Oryzoideae</taxon>
        <taxon>Oryzeae</taxon>
        <taxon>Oryzinae</taxon>
        <taxon>Oryza</taxon>
    </lineage>
</organism>
<sequence>MGTKERRRRRGAGGKLLCHLRAVRGRGKADRDGFHVAHALDAQAGRWGGRRGGSGEDGGGKGGDEVVAEWREGEGGDEAGVGEEGDKEAKEGREKGDDRREGGEEARTGMK</sequence>
<feature type="compositionally biased region" description="Basic and acidic residues" evidence="1">
    <location>
        <begin position="87"/>
        <end position="111"/>
    </location>
</feature>
<proteinExistence type="predicted"/>
<feature type="compositionally biased region" description="Gly residues" evidence="1">
    <location>
        <begin position="46"/>
        <end position="57"/>
    </location>
</feature>
<reference evidence="2" key="1">
    <citation type="journal article" date="2009" name="Rice">
        <title>De Novo Next Generation Sequencing of Plant Genomes.</title>
        <authorList>
            <person name="Rounsley S."/>
            <person name="Marri P.R."/>
            <person name="Yu Y."/>
            <person name="He R."/>
            <person name="Sisneros N."/>
            <person name="Goicoechea J.L."/>
            <person name="Lee S.J."/>
            <person name="Angelova A."/>
            <person name="Kudrna D."/>
            <person name="Luo M."/>
            <person name="Affourtit J."/>
            <person name="Desany B."/>
            <person name="Knight J."/>
            <person name="Niazi F."/>
            <person name="Egholm M."/>
            <person name="Wing R.A."/>
        </authorList>
    </citation>
    <scope>NUCLEOTIDE SEQUENCE [LARGE SCALE GENOMIC DNA]</scope>
    <source>
        <strain evidence="2">cv. IRGC 105608</strain>
    </source>
</reference>
<dbReference type="Proteomes" id="UP000026960">
    <property type="component" value="Chromosome 11"/>
</dbReference>
<evidence type="ECO:0000313" key="3">
    <source>
        <dbReference type="Proteomes" id="UP000026960"/>
    </source>
</evidence>
<name>A0A0D3HJM3_9ORYZ</name>
<feature type="compositionally biased region" description="Basic and acidic residues" evidence="1">
    <location>
        <begin position="58"/>
        <end position="74"/>
    </location>
</feature>
<dbReference type="HOGENOM" id="CLU_2282049_0_0_1"/>
<evidence type="ECO:0000313" key="2">
    <source>
        <dbReference type="EnsemblPlants" id="OBART11G06790.1"/>
    </source>
</evidence>
<feature type="compositionally biased region" description="Acidic residues" evidence="1">
    <location>
        <begin position="75"/>
        <end position="86"/>
    </location>
</feature>
<dbReference type="AlphaFoldDB" id="A0A0D3HJM3"/>
<feature type="region of interest" description="Disordered" evidence="1">
    <location>
        <begin position="41"/>
        <end position="111"/>
    </location>
</feature>
<dbReference type="PaxDb" id="65489-OBART11G06790.1"/>
<evidence type="ECO:0000256" key="1">
    <source>
        <dbReference type="SAM" id="MobiDB-lite"/>
    </source>
</evidence>
<protein>
    <submittedName>
        <fullName evidence="2">Uncharacterized protein</fullName>
    </submittedName>
</protein>